<dbReference type="FunFam" id="1.10.10.2830:FF:000001">
    <property type="entry name" value="Chromosome partitioning protein ParB"/>
    <property type="match status" value="1"/>
</dbReference>
<evidence type="ECO:0000259" key="6">
    <source>
        <dbReference type="SMART" id="SM00470"/>
    </source>
</evidence>
<comment type="caution">
    <text evidence="7">The sequence shown here is derived from an EMBL/GenBank/DDBJ whole genome shotgun (WGS) entry which is preliminary data.</text>
</comment>
<dbReference type="Gene3D" id="1.10.10.2830">
    <property type="match status" value="1"/>
</dbReference>
<proteinExistence type="inferred from homology"/>
<dbReference type="PANTHER" id="PTHR33375">
    <property type="entry name" value="CHROMOSOME-PARTITIONING PROTEIN PARB-RELATED"/>
    <property type="match status" value="1"/>
</dbReference>
<keyword evidence="8" id="KW-1185">Reference proteome</keyword>
<evidence type="ECO:0000256" key="2">
    <source>
        <dbReference type="ARBA" id="ARBA00022372"/>
    </source>
</evidence>
<dbReference type="GO" id="GO:0045881">
    <property type="term" value="P:positive regulation of sporulation resulting in formation of a cellular spore"/>
    <property type="evidence" value="ECO:0007669"/>
    <property type="project" value="TreeGrafter"/>
</dbReference>
<dbReference type="GO" id="GO:0003677">
    <property type="term" value="F:DNA binding"/>
    <property type="evidence" value="ECO:0007669"/>
    <property type="project" value="UniProtKB-KW"/>
</dbReference>
<gene>
    <name evidence="7" type="ORF">ATO7_14313</name>
</gene>
<dbReference type="SUPFAM" id="SSF110849">
    <property type="entry name" value="ParB/Sulfiredoxin"/>
    <property type="match status" value="1"/>
</dbReference>
<sequence length="271" mass="29953">MLGDVPAQAEADEQVRRLPLDQIQPGRYQPRTEMDEEALQELAASIKSQGVVQPVVVRPLAEDSYELVAGERRWRASRLAGMADIPALVRDLPDQTVLAVGLIENIQREGLNPLDEAQALRRLIDECGLTHEQCAEAVGRSRASVTNLLRLVNLHADVQTLVREGELEMGHARALLGLPVDLQPGAAEKIRAQALNVRQTEALVRQMNAPSAPKAELKTAEIDDRLQIARDRLAERIKAKVVLKPRDEERGSLVIQYTTAAELQAIFERLG</sequence>
<dbReference type="Gene3D" id="3.90.1530.30">
    <property type="match status" value="1"/>
</dbReference>
<dbReference type="InterPro" id="IPR050336">
    <property type="entry name" value="Chromosome_partition/occlusion"/>
</dbReference>
<dbReference type="PANTHER" id="PTHR33375:SF1">
    <property type="entry name" value="CHROMOSOME-PARTITIONING PROTEIN PARB-RELATED"/>
    <property type="match status" value="1"/>
</dbReference>
<evidence type="ECO:0000256" key="5">
    <source>
        <dbReference type="ARBA" id="ARBA00025472"/>
    </source>
</evidence>
<feature type="domain" description="ParB-like N-terminal" evidence="6">
    <location>
        <begin position="16"/>
        <end position="106"/>
    </location>
</feature>
<dbReference type="SUPFAM" id="SSF109709">
    <property type="entry name" value="KorB DNA-binding domain-like"/>
    <property type="match status" value="1"/>
</dbReference>
<name>A0A1Y1SBB7_9GAMM</name>
<dbReference type="STRING" id="1317117.ATO7_14313"/>
<dbReference type="InterPro" id="IPR003115">
    <property type="entry name" value="ParB_N"/>
</dbReference>
<evidence type="ECO:0000256" key="4">
    <source>
        <dbReference type="ARBA" id="ARBA00023125"/>
    </source>
</evidence>
<dbReference type="Pfam" id="PF17762">
    <property type="entry name" value="HTH_ParB"/>
    <property type="match status" value="1"/>
</dbReference>
<dbReference type="InterPro" id="IPR041468">
    <property type="entry name" value="HTH_ParB/Spo0J"/>
</dbReference>
<dbReference type="GO" id="GO:0007059">
    <property type="term" value="P:chromosome segregation"/>
    <property type="evidence" value="ECO:0007669"/>
    <property type="project" value="UniProtKB-KW"/>
</dbReference>
<dbReference type="NCBIfam" id="TIGR00180">
    <property type="entry name" value="parB_part"/>
    <property type="match status" value="1"/>
</dbReference>
<dbReference type="AlphaFoldDB" id="A0A1Y1SBB7"/>
<organism evidence="7 8">
    <name type="scientific">Oceanococcus atlanticus</name>
    <dbReference type="NCBI Taxonomy" id="1317117"/>
    <lineage>
        <taxon>Bacteria</taxon>
        <taxon>Pseudomonadati</taxon>
        <taxon>Pseudomonadota</taxon>
        <taxon>Gammaproteobacteria</taxon>
        <taxon>Chromatiales</taxon>
        <taxon>Oceanococcaceae</taxon>
        <taxon>Oceanococcus</taxon>
    </lineage>
</organism>
<protein>
    <recommendedName>
        <fullName evidence="2">Probable chromosome-partitioning protein ParB</fullName>
    </recommendedName>
</protein>
<evidence type="ECO:0000256" key="1">
    <source>
        <dbReference type="ARBA" id="ARBA00006295"/>
    </source>
</evidence>
<evidence type="ECO:0000313" key="7">
    <source>
        <dbReference type="EMBL" id="ORE85403.1"/>
    </source>
</evidence>
<dbReference type="Proteomes" id="UP000192342">
    <property type="component" value="Unassembled WGS sequence"/>
</dbReference>
<dbReference type="EMBL" id="AQQV01000004">
    <property type="protein sequence ID" value="ORE85403.1"/>
    <property type="molecule type" value="Genomic_DNA"/>
</dbReference>
<dbReference type="InterPro" id="IPR004437">
    <property type="entry name" value="ParB/RepB/Spo0J"/>
</dbReference>
<comment type="similarity">
    <text evidence="1">Belongs to the ParB family.</text>
</comment>
<dbReference type="Pfam" id="PF23552">
    <property type="entry name" value="ParB_C"/>
    <property type="match status" value="1"/>
</dbReference>
<keyword evidence="4" id="KW-0238">DNA-binding</keyword>
<keyword evidence="3" id="KW-0159">Chromosome partition</keyword>
<accession>A0A1Y1SBB7</accession>
<dbReference type="SMART" id="SM00470">
    <property type="entry name" value="ParB"/>
    <property type="match status" value="1"/>
</dbReference>
<evidence type="ECO:0000313" key="8">
    <source>
        <dbReference type="Proteomes" id="UP000192342"/>
    </source>
</evidence>
<dbReference type="GO" id="GO:0005694">
    <property type="term" value="C:chromosome"/>
    <property type="evidence" value="ECO:0007669"/>
    <property type="project" value="TreeGrafter"/>
</dbReference>
<comment type="function">
    <text evidence="5">Involved in chromosome partition. Localize to both poles of the predivisional cell following completion of DNA replication. Binds to the DNA origin of replication.</text>
</comment>
<dbReference type="InterPro" id="IPR057240">
    <property type="entry name" value="ParB_dimer_C"/>
</dbReference>
<evidence type="ECO:0000256" key="3">
    <source>
        <dbReference type="ARBA" id="ARBA00022829"/>
    </source>
</evidence>
<dbReference type="InterPro" id="IPR036086">
    <property type="entry name" value="ParB/Sulfiredoxin_sf"/>
</dbReference>
<dbReference type="Pfam" id="PF02195">
    <property type="entry name" value="ParB_N"/>
    <property type="match status" value="1"/>
</dbReference>
<dbReference type="CDD" id="cd16393">
    <property type="entry name" value="SPO0J_N"/>
    <property type="match status" value="1"/>
</dbReference>
<dbReference type="FunFam" id="3.90.1530.30:FF:000001">
    <property type="entry name" value="Chromosome partitioning protein ParB"/>
    <property type="match status" value="1"/>
</dbReference>
<reference evidence="7 8" key="1">
    <citation type="submission" date="2013-04" db="EMBL/GenBank/DDBJ databases">
        <title>Oceanococcus atlanticus 22II-S10r2 Genome Sequencing.</title>
        <authorList>
            <person name="Lai Q."/>
            <person name="Li G."/>
            <person name="Shao Z."/>
        </authorList>
    </citation>
    <scope>NUCLEOTIDE SEQUENCE [LARGE SCALE GENOMIC DNA]</scope>
    <source>
        <strain evidence="7 8">22II-S10r2</strain>
    </source>
</reference>